<dbReference type="InterPro" id="IPR050810">
    <property type="entry name" value="Bact_Secretion_Sys_Channel"/>
</dbReference>
<reference evidence="4 5" key="1">
    <citation type="submission" date="2020-02" db="EMBL/GenBank/DDBJ databases">
        <title>Genome sequences of Thiorhodococcus mannitoliphagus and Thiorhodococcus minor, purple sulfur photosynthetic bacteria in the gammaproteobacterial family, Chromatiaceae.</title>
        <authorList>
            <person name="Aviles F.A."/>
            <person name="Meyer T.E."/>
            <person name="Kyndt J.A."/>
        </authorList>
    </citation>
    <scope>NUCLEOTIDE SEQUENCE [LARGE SCALE GENOMIC DNA]</scope>
    <source>
        <strain evidence="4 5">DSM 11518</strain>
    </source>
</reference>
<evidence type="ECO:0000259" key="3">
    <source>
        <dbReference type="PROSITE" id="PS50914"/>
    </source>
</evidence>
<accession>A0A6M0K266</accession>
<dbReference type="Proteomes" id="UP000483379">
    <property type="component" value="Unassembled WGS sequence"/>
</dbReference>
<feature type="domain" description="BON" evidence="3">
    <location>
        <begin position="62"/>
        <end position="133"/>
    </location>
</feature>
<dbReference type="Pfam" id="PF13629">
    <property type="entry name" value="T2SS-T3SS_pil_N"/>
    <property type="match status" value="1"/>
</dbReference>
<dbReference type="InterPro" id="IPR032789">
    <property type="entry name" value="T2SS-T3SS_pil_N"/>
</dbReference>
<dbReference type="EMBL" id="JAAIJQ010000040">
    <property type="protein sequence ID" value="NEV63023.1"/>
    <property type="molecule type" value="Genomic_DNA"/>
</dbReference>
<keyword evidence="5" id="KW-1185">Reference proteome</keyword>
<gene>
    <name evidence="4" type="ORF">G3446_14195</name>
</gene>
<organism evidence="4 5">
    <name type="scientific">Thiorhodococcus minor</name>
    <dbReference type="NCBI Taxonomy" id="57489"/>
    <lineage>
        <taxon>Bacteria</taxon>
        <taxon>Pseudomonadati</taxon>
        <taxon>Pseudomonadota</taxon>
        <taxon>Gammaproteobacteria</taxon>
        <taxon>Chromatiales</taxon>
        <taxon>Chromatiaceae</taxon>
        <taxon>Thiorhodococcus</taxon>
    </lineage>
</organism>
<name>A0A6M0K266_9GAMM</name>
<dbReference type="InterPro" id="IPR004846">
    <property type="entry name" value="T2SS/T3SS_dom"/>
</dbReference>
<comment type="caution">
    <text evidence="4">The sequence shown here is derived from an EMBL/GenBank/DDBJ whole genome shotgun (WGS) entry which is preliminary data.</text>
</comment>
<evidence type="ECO:0000313" key="4">
    <source>
        <dbReference type="EMBL" id="NEV63023.1"/>
    </source>
</evidence>
<dbReference type="PANTHER" id="PTHR30332:SF17">
    <property type="entry name" value="TYPE IV PILIATION SYSTEM PROTEIN DR_0774-RELATED"/>
    <property type="match status" value="1"/>
</dbReference>
<dbReference type="InterPro" id="IPR001775">
    <property type="entry name" value="GspD/PilQ"/>
</dbReference>
<evidence type="ECO:0000256" key="2">
    <source>
        <dbReference type="SAM" id="MobiDB-lite"/>
    </source>
</evidence>
<dbReference type="PRINTS" id="PR00811">
    <property type="entry name" value="BCTERIALGSPD"/>
</dbReference>
<dbReference type="Pfam" id="PF00263">
    <property type="entry name" value="Secretin"/>
    <property type="match status" value="1"/>
</dbReference>
<dbReference type="GO" id="GO:0009306">
    <property type="term" value="P:protein secretion"/>
    <property type="evidence" value="ECO:0007669"/>
    <property type="project" value="InterPro"/>
</dbReference>
<protein>
    <submittedName>
        <fullName evidence="4">Type II and III secretion system protein family protein</fullName>
    </submittedName>
</protein>
<sequence>MVKLTSNLPKIEQVSVADQDIADIIVIDPGGGGKSAQIYVVGKDLGVTNMILWGADSKLIGRPIVLEVTPDLALLKSRLYEVMPGEQVAVRSAQGSLVLSGTVSSPEKAAAAQQLASSFSNGAAVLNLLQVGGSQQVMLEVRVAEITRSLVKRLDINFTGLFGGDQAIRIGTGGTGTTIPVDDNWSVGIPAFSSQDRALFLNSLGSDYLLSVVIDAAKNNGLAKILAEPNLTTLSGQEANFLAGGEFPIPVPQDNGNTTIEYKDYGVGLQFIPVVLDSGLISVKVNVTVSELTSENAVTVGTGTSASFFVPALTKRSANATVEVTTGETIAIAGLISERLRENVDKFPGLGDVPVLGTLFRSQEFVKGQTELMIFVTPRLARSYSPDYVRLPTDDFVEPDDLEFYLMGRLESCKDRSQRTAFTCTGGGMSPDTSGSEGYFGHDL</sequence>
<evidence type="ECO:0000313" key="5">
    <source>
        <dbReference type="Proteomes" id="UP000483379"/>
    </source>
</evidence>
<dbReference type="Pfam" id="PF04972">
    <property type="entry name" value="BON"/>
    <property type="match status" value="1"/>
</dbReference>
<dbReference type="PANTHER" id="PTHR30332">
    <property type="entry name" value="PROBABLE GENERAL SECRETION PATHWAY PROTEIN D"/>
    <property type="match status" value="1"/>
</dbReference>
<dbReference type="AlphaFoldDB" id="A0A6M0K266"/>
<dbReference type="GO" id="GO:0015627">
    <property type="term" value="C:type II protein secretion system complex"/>
    <property type="evidence" value="ECO:0007669"/>
    <property type="project" value="TreeGrafter"/>
</dbReference>
<dbReference type="InterPro" id="IPR007055">
    <property type="entry name" value="BON_dom"/>
</dbReference>
<feature type="region of interest" description="Disordered" evidence="2">
    <location>
        <begin position="425"/>
        <end position="444"/>
    </location>
</feature>
<evidence type="ECO:0000256" key="1">
    <source>
        <dbReference type="RuleBase" id="RU004003"/>
    </source>
</evidence>
<dbReference type="PROSITE" id="PS50914">
    <property type="entry name" value="BON"/>
    <property type="match status" value="1"/>
</dbReference>
<comment type="similarity">
    <text evidence="1">Belongs to the bacterial secretin family.</text>
</comment>
<proteinExistence type="inferred from homology"/>